<accession>A0A0H1RP84</accession>
<feature type="transmembrane region" description="Helical" evidence="1">
    <location>
        <begin position="173"/>
        <end position="205"/>
    </location>
</feature>
<feature type="transmembrane region" description="Helical" evidence="1">
    <location>
        <begin position="75"/>
        <end position="100"/>
    </location>
</feature>
<feature type="transmembrane region" description="Helical" evidence="1">
    <location>
        <begin position="347"/>
        <end position="367"/>
    </location>
</feature>
<dbReference type="AlphaFoldDB" id="A0A0H1RP84"/>
<keyword evidence="1" id="KW-1133">Transmembrane helix</keyword>
<reference evidence="2 3" key="1">
    <citation type="submission" date="2015-05" db="EMBL/GenBank/DDBJ databases">
        <title>Draft genome sequence of Microvirga vignae strain BR3299, a novel nitrogen fixing bacteria isolated from Brazil semi-aired region.</title>
        <authorList>
            <person name="Zilli J.E."/>
            <person name="Passos S.R."/>
            <person name="Leite J."/>
            <person name="Baldani J.I."/>
            <person name="Xavier G.R."/>
            <person name="Rumjaneck N.G."/>
            <person name="Simoes-Araujo J.L."/>
        </authorList>
    </citation>
    <scope>NUCLEOTIDE SEQUENCE [LARGE SCALE GENOMIC DNA]</scope>
    <source>
        <strain evidence="2 3">BR3299</strain>
    </source>
</reference>
<dbReference type="OrthoDB" id="7993201at2"/>
<evidence type="ECO:0000256" key="1">
    <source>
        <dbReference type="SAM" id="Phobius"/>
    </source>
</evidence>
<evidence type="ECO:0000313" key="3">
    <source>
        <dbReference type="Proteomes" id="UP000035489"/>
    </source>
</evidence>
<feature type="transmembrane region" description="Helical" evidence="1">
    <location>
        <begin position="260"/>
        <end position="278"/>
    </location>
</feature>
<dbReference type="STRING" id="1225564.AA309_03235"/>
<keyword evidence="1" id="KW-0472">Membrane</keyword>
<dbReference type="EMBL" id="LCYG01000012">
    <property type="protein sequence ID" value="KLK94472.1"/>
    <property type="molecule type" value="Genomic_DNA"/>
</dbReference>
<protein>
    <recommendedName>
        <fullName evidence="4">Glycosyltransferase RgtA/B/C/D-like domain-containing protein</fullName>
    </recommendedName>
</protein>
<keyword evidence="1" id="KW-0812">Transmembrane</keyword>
<comment type="caution">
    <text evidence="2">The sequence shown here is derived from an EMBL/GenBank/DDBJ whole genome shotgun (WGS) entry which is preliminary data.</text>
</comment>
<feature type="transmembrane region" description="Helical" evidence="1">
    <location>
        <begin position="112"/>
        <end position="132"/>
    </location>
</feature>
<feature type="transmembrane region" description="Helical" evidence="1">
    <location>
        <begin position="211"/>
        <end position="231"/>
    </location>
</feature>
<name>A0A0H1RP84_9HYPH</name>
<dbReference type="PATRIC" id="fig|1225564.3.peg.554"/>
<dbReference type="Proteomes" id="UP000035489">
    <property type="component" value="Unassembled WGS sequence"/>
</dbReference>
<organism evidence="2 3">
    <name type="scientific">Microvirga vignae</name>
    <dbReference type="NCBI Taxonomy" id="1225564"/>
    <lineage>
        <taxon>Bacteria</taxon>
        <taxon>Pseudomonadati</taxon>
        <taxon>Pseudomonadota</taxon>
        <taxon>Alphaproteobacteria</taxon>
        <taxon>Hyphomicrobiales</taxon>
        <taxon>Methylobacteriaceae</taxon>
        <taxon>Microvirga</taxon>
    </lineage>
</organism>
<evidence type="ECO:0008006" key="4">
    <source>
        <dbReference type="Google" id="ProtNLM"/>
    </source>
</evidence>
<proteinExistence type="predicted"/>
<dbReference type="RefSeq" id="WP_047187556.1">
    <property type="nucleotide sequence ID" value="NZ_LCYG01000012.1"/>
</dbReference>
<gene>
    <name evidence="2" type="ORF">AA309_03235</name>
</gene>
<keyword evidence="3" id="KW-1185">Reference proteome</keyword>
<evidence type="ECO:0000313" key="2">
    <source>
        <dbReference type="EMBL" id="KLK94472.1"/>
    </source>
</evidence>
<sequence>MKLAQNGSSQPAGAILFAAIVFAALLAAPGVTIAASYVNDLFIFLDGAHRIASGQIPNRDFHTALGPLSFYIPAWGYWLSGTMGGAMPSGMALATLVLAMPIAHVLSSRLHPLLALLFGLFLLLVLAVPLNLGESITALSFAMFYNRIGWAALGALLVMYLRPERCRPWQEGIDALCAAALTLVMLYTKITYGLVALAFLTFLLFDSRQRRWVATAIALILISGIGIEAFWRSTSAYIADLVMSAQVSGSRRPADLTVTFIRHLADYTLLGIFISLVLPRTRNLRDLLFFGFCAIPGLLIQNQNSQPWGILTIHAGATVAAEMVLRLQVQHSSKKLPSSSFATGVPLLLMAMILPTILHNFMALGLHSALAMTRTGRVFDLPRFAEIRLISPWMANEKTLMHIYLESIESGARALESLPEAPIKVSVLDFANPFSAGLGLLPPRGDSAWLHWNRNVNASHFTPPEQYFADVNILMQPKWGINPAPLRELYRAYVDTAFEPLRETEGWAIYRRKAQEVATKAPF</sequence>